<dbReference type="CDD" id="cd02801">
    <property type="entry name" value="DUS_like_FMN"/>
    <property type="match status" value="1"/>
</dbReference>
<dbReference type="GO" id="GO:0102265">
    <property type="term" value="F:tRNA-dihydrouridine47 synthase activity"/>
    <property type="evidence" value="ECO:0007669"/>
    <property type="project" value="UniProtKB-EC"/>
</dbReference>
<evidence type="ECO:0000256" key="7">
    <source>
        <dbReference type="ARBA" id="ARBA00048342"/>
    </source>
</evidence>
<dbReference type="EMBL" id="VRVR01000001">
    <property type="protein sequence ID" value="KAF0853142.1"/>
    <property type="molecule type" value="Genomic_DNA"/>
</dbReference>
<dbReference type="EC" id="1.3.1.-" evidence="10"/>
<evidence type="ECO:0000256" key="9">
    <source>
        <dbReference type="ARBA" id="ARBA00049513"/>
    </source>
</evidence>
<evidence type="ECO:0000313" key="14">
    <source>
        <dbReference type="EMBL" id="KAF0853142.1"/>
    </source>
</evidence>
<evidence type="ECO:0000256" key="10">
    <source>
        <dbReference type="PIRNR" id="PIRNR006621"/>
    </source>
</evidence>
<feature type="binding site" evidence="12">
    <location>
        <position position="71"/>
    </location>
    <ligand>
        <name>FMN</name>
        <dbReference type="ChEBI" id="CHEBI:58210"/>
    </ligand>
</feature>
<comment type="similarity">
    <text evidence="1">Belongs to the Dus family. Dus3 subfamily.</text>
</comment>
<dbReference type="OrthoDB" id="272303at2759"/>
<keyword evidence="3 10" id="KW-0288">FMN</keyword>
<comment type="catalytic activity">
    <reaction evidence="9">
        <text>5,6-dihydrouridine(47) in tRNA + NADP(+) = uridine(47) in tRNA + NADPH + H(+)</text>
        <dbReference type="Rhea" id="RHEA:53360"/>
        <dbReference type="Rhea" id="RHEA-COMP:13539"/>
        <dbReference type="Rhea" id="RHEA-COMP:13540"/>
        <dbReference type="ChEBI" id="CHEBI:15378"/>
        <dbReference type="ChEBI" id="CHEBI:57783"/>
        <dbReference type="ChEBI" id="CHEBI:58349"/>
        <dbReference type="ChEBI" id="CHEBI:65315"/>
        <dbReference type="ChEBI" id="CHEBI:74443"/>
        <dbReference type="EC" id="1.3.1.89"/>
    </reaction>
    <physiologicalReaction direction="right-to-left" evidence="9">
        <dbReference type="Rhea" id="RHEA:53362"/>
    </physiologicalReaction>
</comment>
<keyword evidence="12" id="KW-0547">Nucleotide-binding</keyword>
<reference evidence="14" key="1">
    <citation type="submission" date="2019-09" db="EMBL/GenBank/DDBJ databases">
        <title>The Mitochondrial Proteome of the Jakobid, Andalucia godoyi, a Protist With the Most Gene-Rich and Bacteria-Like Mitochondrial Genome.</title>
        <authorList>
            <person name="Gray M.W."/>
            <person name="Burger G."/>
            <person name="Derelle R."/>
            <person name="Klimes V."/>
            <person name="Leger M."/>
            <person name="Sarrasin M."/>
            <person name="Vlcek C."/>
            <person name="Roger A.J."/>
            <person name="Elias M."/>
            <person name="Lang B.F."/>
        </authorList>
    </citation>
    <scope>NUCLEOTIDE SEQUENCE</scope>
    <source>
        <strain evidence="14">And28</strain>
    </source>
</reference>
<organism evidence="14 15">
    <name type="scientific">Andalucia godoyi</name>
    <name type="common">Flagellate</name>
    <dbReference type="NCBI Taxonomy" id="505711"/>
    <lineage>
        <taxon>Eukaryota</taxon>
        <taxon>Discoba</taxon>
        <taxon>Jakobida</taxon>
        <taxon>Andalucina</taxon>
        <taxon>Andaluciidae</taxon>
        <taxon>Andalucia</taxon>
    </lineage>
</organism>
<dbReference type="SUPFAM" id="SSF51395">
    <property type="entry name" value="FMN-linked oxidoreductases"/>
    <property type="match status" value="1"/>
</dbReference>
<feature type="domain" description="DUS-like FMN-binding" evidence="13">
    <location>
        <begin position="16"/>
        <end position="295"/>
    </location>
</feature>
<dbReference type="PANTHER" id="PTHR45846:SF1">
    <property type="entry name" value="TRNA-DIHYDROURIDINE(47) SYNTHASE [NAD(P)(+)]-LIKE"/>
    <property type="match status" value="1"/>
</dbReference>
<evidence type="ECO:0000259" key="13">
    <source>
        <dbReference type="Pfam" id="PF01207"/>
    </source>
</evidence>
<keyword evidence="15" id="KW-1185">Reference proteome</keyword>
<evidence type="ECO:0000313" key="15">
    <source>
        <dbReference type="Proteomes" id="UP000799049"/>
    </source>
</evidence>
<evidence type="ECO:0000256" key="11">
    <source>
        <dbReference type="PIRSR" id="PIRSR006621-1"/>
    </source>
</evidence>
<dbReference type="InterPro" id="IPR035587">
    <property type="entry name" value="DUS-like_FMN-bd"/>
</dbReference>
<proteinExistence type="inferred from homology"/>
<dbReference type="GO" id="GO:0003723">
    <property type="term" value="F:RNA binding"/>
    <property type="evidence" value="ECO:0007669"/>
    <property type="project" value="TreeGrafter"/>
</dbReference>
<evidence type="ECO:0000256" key="6">
    <source>
        <dbReference type="ARBA" id="ARBA00048266"/>
    </source>
</evidence>
<feature type="binding site" evidence="12">
    <location>
        <position position="153"/>
    </location>
    <ligand>
        <name>FMN</name>
        <dbReference type="ChEBI" id="CHEBI:58210"/>
    </ligand>
</feature>
<comment type="catalytic activity">
    <reaction evidence="7">
        <text>a 5,6-dihydrouridine in mRNA + NAD(+) = a uridine in mRNA + NADH + H(+)</text>
        <dbReference type="Rhea" id="RHEA:69851"/>
        <dbReference type="Rhea" id="RHEA-COMP:14658"/>
        <dbReference type="Rhea" id="RHEA-COMP:17789"/>
        <dbReference type="ChEBI" id="CHEBI:15378"/>
        <dbReference type="ChEBI" id="CHEBI:57540"/>
        <dbReference type="ChEBI" id="CHEBI:57945"/>
        <dbReference type="ChEBI" id="CHEBI:65315"/>
        <dbReference type="ChEBI" id="CHEBI:74443"/>
    </reaction>
    <physiologicalReaction direction="right-to-left" evidence="7">
        <dbReference type="Rhea" id="RHEA:69853"/>
    </physiologicalReaction>
</comment>
<dbReference type="InterPro" id="IPR001269">
    <property type="entry name" value="DUS_fam"/>
</dbReference>
<keyword evidence="5 10" id="KW-0560">Oxidoreductase</keyword>
<comment type="similarity">
    <text evidence="10">Belongs to the dus family.</text>
</comment>
<evidence type="ECO:0000256" key="1">
    <source>
        <dbReference type="ARBA" id="ARBA00005451"/>
    </source>
</evidence>
<evidence type="ECO:0000256" key="5">
    <source>
        <dbReference type="ARBA" id="ARBA00023002"/>
    </source>
</evidence>
<dbReference type="InterPro" id="IPR013785">
    <property type="entry name" value="Aldolase_TIM"/>
</dbReference>
<dbReference type="AlphaFoldDB" id="A0A8K0F4N4"/>
<evidence type="ECO:0000256" key="12">
    <source>
        <dbReference type="PIRSR" id="PIRSR006621-2"/>
    </source>
</evidence>
<dbReference type="PIRSF" id="PIRSF006621">
    <property type="entry name" value="Dus"/>
    <property type="match status" value="1"/>
</dbReference>
<dbReference type="Pfam" id="PF01207">
    <property type="entry name" value="Dus"/>
    <property type="match status" value="1"/>
</dbReference>
<dbReference type="Proteomes" id="UP000799049">
    <property type="component" value="Unassembled WGS sequence"/>
</dbReference>
<comment type="caution">
    <text evidence="14">The sequence shown here is derived from an EMBL/GenBank/DDBJ whole genome shotgun (WGS) entry which is preliminary data.</text>
</comment>
<accession>A0A8K0F4N4</accession>
<keyword evidence="2 10" id="KW-0285">Flavoprotein</keyword>
<keyword evidence="4 10" id="KW-0819">tRNA processing</keyword>
<comment type="function">
    <text evidence="10">Catalyzes the synthesis of dihydrouridine, a modified base found in the D-loop of most tRNAs.</text>
</comment>
<dbReference type="PANTHER" id="PTHR45846">
    <property type="entry name" value="TRNA-DIHYDROURIDINE(47) SYNTHASE [NAD(P)(+)]-LIKE"/>
    <property type="match status" value="1"/>
</dbReference>
<protein>
    <recommendedName>
        <fullName evidence="10">tRNA-dihydrouridine synthase</fullName>
        <ecNumber evidence="10">1.3.1.-</ecNumber>
    </recommendedName>
</protein>
<evidence type="ECO:0000256" key="4">
    <source>
        <dbReference type="ARBA" id="ARBA00022694"/>
    </source>
</evidence>
<comment type="catalytic activity">
    <reaction evidence="8">
        <text>a 5,6-dihydrouridine in mRNA + NADP(+) = a uridine in mRNA + NADPH + H(+)</text>
        <dbReference type="Rhea" id="RHEA:69855"/>
        <dbReference type="Rhea" id="RHEA-COMP:14658"/>
        <dbReference type="Rhea" id="RHEA-COMP:17789"/>
        <dbReference type="ChEBI" id="CHEBI:15378"/>
        <dbReference type="ChEBI" id="CHEBI:57783"/>
        <dbReference type="ChEBI" id="CHEBI:58349"/>
        <dbReference type="ChEBI" id="CHEBI:65315"/>
        <dbReference type="ChEBI" id="CHEBI:74443"/>
    </reaction>
    <physiologicalReaction direction="right-to-left" evidence="8">
        <dbReference type="Rhea" id="RHEA:69857"/>
    </physiologicalReaction>
</comment>
<evidence type="ECO:0000256" key="8">
    <source>
        <dbReference type="ARBA" id="ARBA00049447"/>
    </source>
</evidence>
<feature type="active site" description="Proton donor" evidence="11">
    <location>
        <position position="113"/>
    </location>
</feature>
<sequence length="328" mass="36738">MCASVAAGKRSFRLLAAPLDGYSERAFRSLMQHCGADLSYAEMTRMDSLSKNNQSSWRRIRIDPEVPSGLQLLPSDLSSTARFLEMYSLQLQKAGVDSVSSFGVAEFQLNLGCPSGHVVDRGLGCAMMKRTSHVNKHVGLIRKFFPNVPVTLKFRLGMNSAEKEASVFRRLVNEGDADAFIVHARHGRQKSSDPADWSVFRELHDAAEAGKRIIANGDVVSVEGIAELRMRYPFLSGVMIGRMAVQNPCIFSQYREFDRSGTYTAHTLESDLLPVRRKYEEFFSKYYHNDTGDTVSSAAYQKYSSSFMRHFGKHVRRDSSFSLENASG</sequence>
<comment type="catalytic activity">
    <reaction evidence="6">
        <text>5,6-dihydrouridine(47) in tRNA + NAD(+) = uridine(47) in tRNA + NADH + H(+)</text>
        <dbReference type="Rhea" id="RHEA:53364"/>
        <dbReference type="Rhea" id="RHEA-COMP:13539"/>
        <dbReference type="Rhea" id="RHEA-COMP:13540"/>
        <dbReference type="ChEBI" id="CHEBI:15378"/>
        <dbReference type="ChEBI" id="CHEBI:57540"/>
        <dbReference type="ChEBI" id="CHEBI:57945"/>
        <dbReference type="ChEBI" id="CHEBI:65315"/>
        <dbReference type="ChEBI" id="CHEBI:74443"/>
        <dbReference type="EC" id="1.3.1.89"/>
    </reaction>
    <physiologicalReaction direction="right-to-left" evidence="6">
        <dbReference type="Rhea" id="RHEA:53366"/>
    </physiologicalReaction>
</comment>
<dbReference type="GO" id="GO:0050660">
    <property type="term" value="F:flavin adenine dinucleotide binding"/>
    <property type="evidence" value="ECO:0007669"/>
    <property type="project" value="InterPro"/>
</dbReference>
<feature type="binding site" evidence="12">
    <location>
        <position position="183"/>
    </location>
    <ligand>
        <name>FMN</name>
        <dbReference type="ChEBI" id="CHEBI:58210"/>
    </ligand>
</feature>
<evidence type="ECO:0000256" key="2">
    <source>
        <dbReference type="ARBA" id="ARBA00022630"/>
    </source>
</evidence>
<evidence type="ECO:0000256" key="3">
    <source>
        <dbReference type="ARBA" id="ARBA00022643"/>
    </source>
</evidence>
<feature type="binding site" evidence="12">
    <location>
        <begin position="241"/>
        <end position="242"/>
    </location>
    <ligand>
        <name>FMN</name>
        <dbReference type="ChEBI" id="CHEBI:58210"/>
    </ligand>
</feature>
<comment type="cofactor">
    <cofactor evidence="10 12">
        <name>FMN</name>
        <dbReference type="ChEBI" id="CHEBI:58210"/>
    </cofactor>
</comment>
<dbReference type="Gene3D" id="3.20.20.70">
    <property type="entry name" value="Aldolase class I"/>
    <property type="match status" value="1"/>
</dbReference>
<gene>
    <name evidence="14" type="ORF">ANDGO_02271</name>
</gene>
<name>A0A8K0F4N4_ANDGO</name>